<dbReference type="EMBL" id="FXAH01000001">
    <property type="protein sequence ID" value="SME93720.1"/>
    <property type="molecule type" value="Genomic_DNA"/>
</dbReference>
<feature type="transmembrane region" description="Helical" evidence="4">
    <location>
        <begin position="215"/>
        <end position="237"/>
    </location>
</feature>
<dbReference type="GO" id="GO:0005886">
    <property type="term" value="C:plasma membrane"/>
    <property type="evidence" value="ECO:0007669"/>
    <property type="project" value="UniProtKB-SubCell"/>
</dbReference>
<keyword evidence="4" id="KW-0472">Membrane</keyword>
<dbReference type="GeneID" id="95549382"/>
<dbReference type="AlphaFoldDB" id="A0A1X7CBX4"/>
<feature type="transmembrane region" description="Helical" evidence="4">
    <location>
        <begin position="138"/>
        <end position="167"/>
    </location>
</feature>
<dbReference type="PANTHER" id="PTHR30151:SF20">
    <property type="entry name" value="ABC TRANSPORTER PERMEASE PROTEIN HI_0355-RELATED"/>
    <property type="match status" value="1"/>
</dbReference>
<keyword evidence="2" id="KW-0813">Transport</keyword>
<keyword evidence="4" id="KW-0812">Transmembrane</keyword>
<keyword evidence="4" id="KW-1133">Transmembrane helix</keyword>
<dbReference type="RefSeq" id="WP_085223322.1">
    <property type="nucleotide sequence ID" value="NZ_BSQD01000001.1"/>
</dbReference>
<keyword evidence="6" id="KW-1185">Reference proteome</keyword>
<reference evidence="6" key="1">
    <citation type="submission" date="2017-04" db="EMBL/GenBank/DDBJ databases">
        <authorList>
            <person name="Varghese N."/>
            <person name="Submissions S."/>
        </authorList>
    </citation>
    <scope>NUCLEOTIDE SEQUENCE [LARGE SCALE GENOMIC DNA]</scope>
    <source>
        <strain evidence="6">Ballard 720</strain>
    </source>
</reference>
<protein>
    <submittedName>
        <fullName evidence="5">ABC-type nitrate/sulfonate/bicarbonate transport system, permease component</fullName>
    </submittedName>
</protein>
<feature type="transmembrane region" description="Helical" evidence="4">
    <location>
        <begin position="99"/>
        <end position="118"/>
    </location>
</feature>
<proteinExistence type="predicted"/>
<dbReference type="PANTHER" id="PTHR30151">
    <property type="entry name" value="ALKANE SULFONATE ABC TRANSPORTER-RELATED, MEMBRANE SUBUNIT"/>
    <property type="match status" value="1"/>
</dbReference>
<comment type="subcellular location">
    <subcellularLocation>
        <location evidence="1">Cell membrane</location>
        <topology evidence="1">Multi-pass membrane protein</topology>
    </subcellularLocation>
</comment>
<dbReference type="Proteomes" id="UP000192911">
    <property type="component" value="Unassembled WGS sequence"/>
</dbReference>
<feature type="transmembrane region" description="Helical" evidence="4">
    <location>
        <begin position="249"/>
        <end position="273"/>
    </location>
</feature>
<name>A0A1X7CBX4_TRICW</name>
<dbReference type="OrthoDB" id="7274389at2"/>
<accession>A0A1X7CBX4</accession>
<keyword evidence="3" id="KW-1003">Cell membrane</keyword>
<evidence type="ECO:0000256" key="2">
    <source>
        <dbReference type="ARBA" id="ARBA00022448"/>
    </source>
</evidence>
<feature type="transmembrane region" description="Helical" evidence="4">
    <location>
        <begin position="34"/>
        <end position="54"/>
    </location>
</feature>
<gene>
    <name evidence="5" type="ORF">SAMN06295900_101139</name>
</gene>
<organism evidence="5 6">
    <name type="scientific">Trinickia caryophylli</name>
    <name type="common">Paraburkholderia caryophylli</name>
    <dbReference type="NCBI Taxonomy" id="28094"/>
    <lineage>
        <taxon>Bacteria</taxon>
        <taxon>Pseudomonadati</taxon>
        <taxon>Pseudomonadota</taxon>
        <taxon>Betaproteobacteria</taxon>
        <taxon>Burkholderiales</taxon>
        <taxon>Burkholderiaceae</taxon>
        <taxon>Trinickia</taxon>
    </lineage>
</organism>
<dbReference type="STRING" id="28094.SAMN06295900_101139"/>
<evidence type="ECO:0000313" key="5">
    <source>
        <dbReference type="EMBL" id="SME93720.1"/>
    </source>
</evidence>
<evidence type="ECO:0000313" key="6">
    <source>
        <dbReference type="Proteomes" id="UP000192911"/>
    </source>
</evidence>
<evidence type="ECO:0000256" key="3">
    <source>
        <dbReference type="ARBA" id="ARBA00022475"/>
    </source>
</evidence>
<evidence type="ECO:0000256" key="4">
    <source>
        <dbReference type="SAM" id="Phobius"/>
    </source>
</evidence>
<sequence length="284" mass="29787">MPEPTGAPHSGRPVAAPASGLRAIAPRGRLRRAVAAWAAVAVSAGVLLLAWELAVRRGFADPFFVSRPSAIAWQIVDWCNGATSRGPLIRHIGATLRDAALGLVAGSLVGWLGAVALARDTWAGDAVWLVVRLLWPGAWIALVAAVALAGGGSMLAAVACAALLVFLESCRGTRARRGIRARRGTRARGGDEAIALTDPSLRIPLLARFEARCGLALAGAVLGECVAARDGIGFLLVHSLRQFNASGVYAAFFLLIGLTLVFRLLAALLSAFVRGRPSPRQWRD</sequence>
<evidence type="ECO:0000256" key="1">
    <source>
        <dbReference type="ARBA" id="ARBA00004651"/>
    </source>
</evidence>